<dbReference type="GO" id="GO:0008270">
    <property type="term" value="F:zinc ion binding"/>
    <property type="evidence" value="ECO:0007669"/>
    <property type="project" value="InterPro"/>
</dbReference>
<keyword evidence="5" id="KW-1185">Reference proteome</keyword>
<dbReference type="CDD" id="cd00067">
    <property type="entry name" value="GAL4"/>
    <property type="match status" value="1"/>
</dbReference>
<feature type="region of interest" description="Disordered" evidence="2">
    <location>
        <begin position="58"/>
        <end position="110"/>
    </location>
</feature>
<dbReference type="Proteomes" id="UP000799750">
    <property type="component" value="Unassembled WGS sequence"/>
</dbReference>
<dbReference type="PROSITE" id="PS50048">
    <property type="entry name" value="ZN2_CY6_FUNGAL_2"/>
    <property type="match status" value="1"/>
</dbReference>
<feature type="domain" description="Zn(2)-C6 fungal-type" evidence="3">
    <location>
        <begin position="10"/>
        <end position="38"/>
    </location>
</feature>
<dbReference type="PANTHER" id="PTHR38791">
    <property type="entry name" value="ZN(II)2CYS6 TRANSCRIPTION FACTOR (EUROFUNG)-RELATED-RELATED"/>
    <property type="match status" value="1"/>
</dbReference>
<reference evidence="4" key="1">
    <citation type="journal article" date="2020" name="Stud. Mycol.">
        <title>101 Dothideomycetes genomes: a test case for predicting lifestyles and emergence of pathogens.</title>
        <authorList>
            <person name="Haridas S."/>
            <person name="Albert R."/>
            <person name="Binder M."/>
            <person name="Bloem J."/>
            <person name="Labutti K."/>
            <person name="Salamov A."/>
            <person name="Andreopoulos B."/>
            <person name="Baker S."/>
            <person name="Barry K."/>
            <person name="Bills G."/>
            <person name="Bluhm B."/>
            <person name="Cannon C."/>
            <person name="Castanera R."/>
            <person name="Culley D."/>
            <person name="Daum C."/>
            <person name="Ezra D."/>
            <person name="Gonzalez J."/>
            <person name="Henrissat B."/>
            <person name="Kuo A."/>
            <person name="Liang C."/>
            <person name="Lipzen A."/>
            <person name="Lutzoni F."/>
            <person name="Magnuson J."/>
            <person name="Mondo S."/>
            <person name="Nolan M."/>
            <person name="Ohm R."/>
            <person name="Pangilinan J."/>
            <person name="Park H.-J."/>
            <person name="Ramirez L."/>
            <person name="Alfaro M."/>
            <person name="Sun H."/>
            <person name="Tritt A."/>
            <person name="Yoshinaga Y."/>
            <person name="Zwiers L.-H."/>
            <person name="Turgeon B."/>
            <person name="Goodwin S."/>
            <person name="Spatafora J."/>
            <person name="Crous P."/>
            <person name="Grigoriev I."/>
        </authorList>
    </citation>
    <scope>NUCLEOTIDE SEQUENCE</scope>
    <source>
        <strain evidence="4">CBS 269.34</strain>
    </source>
</reference>
<evidence type="ECO:0000313" key="4">
    <source>
        <dbReference type="EMBL" id="KAF2493771.1"/>
    </source>
</evidence>
<proteinExistence type="predicted"/>
<evidence type="ECO:0000259" key="3">
    <source>
        <dbReference type="PROSITE" id="PS50048"/>
    </source>
</evidence>
<dbReference type="EMBL" id="MU004191">
    <property type="protein sequence ID" value="KAF2493771.1"/>
    <property type="molecule type" value="Genomic_DNA"/>
</dbReference>
<evidence type="ECO:0000256" key="2">
    <source>
        <dbReference type="SAM" id="MobiDB-lite"/>
    </source>
</evidence>
<dbReference type="SUPFAM" id="SSF57701">
    <property type="entry name" value="Zn2/Cys6 DNA-binding domain"/>
    <property type="match status" value="1"/>
</dbReference>
<dbReference type="OrthoDB" id="4491390at2759"/>
<dbReference type="InterPro" id="IPR036864">
    <property type="entry name" value="Zn2-C6_fun-type_DNA-bd_sf"/>
</dbReference>
<dbReference type="PROSITE" id="PS00463">
    <property type="entry name" value="ZN2_CY6_FUNGAL_1"/>
    <property type="match status" value="1"/>
</dbReference>
<feature type="compositionally biased region" description="Low complexity" evidence="2">
    <location>
        <begin position="63"/>
        <end position="89"/>
    </location>
</feature>
<dbReference type="InterPro" id="IPR001138">
    <property type="entry name" value="Zn2Cys6_DnaBD"/>
</dbReference>
<sequence length="556" mass="62049">MVYTGKPSRGCQMCKTRRIKCDEKRPICTQCKKSGRTCPGYQDEFDLIFRDENIVQERKARKASGATSTSQGSSSKASPRSSSEQSPVSTLTLRSESPHSQTLPANDGSPPYLLPTDLTLFQAYLWQQGNAVPAVFPPSTEAQATAFFFRNFVVLPQQAESMRGFLELLVPKYNEESPSSALHSATHAVALSTLGNYPGRQNLLQEASIAYGQALTKLNVALQDPVESKSDATILAVLLFSLYEAIMATAETVNAWANHVDGAVALVKLRGNEQFKNPYSYSVFRAVRTMMITSCVQRSMSVTEFPGEYGWIGSEHSEENAANRLTLISIDLPNVRTRAHDLLTSEKTPETEVEVLSLMEYAQMVDANLENWAHTLPDDWNFRTTKMVYDMPEDVENANEWPGPQHTYGDVFIANIVNDYRVSRIFCQSVILGCVTWLALEQEDHRIERKCARARFVIQAMTDEIAASVPFHMNYDLQPVAKQLGQDQSAAEALGGYFLVWPLFVAGNTDVVPINQRKWFLGRLNLIGREFGLSNAQILAMARRHVLTCGPIYVYP</sequence>
<accession>A0A6A6QN09</accession>
<dbReference type="Pfam" id="PF11951">
    <property type="entry name" value="Fungal_trans_2"/>
    <property type="match status" value="1"/>
</dbReference>
<dbReference type="Gene3D" id="4.10.240.10">
    <property type="entry name" value="Zn(2)-C6 fungal-type DNA-binding domain"/>
    <property type="match status" value="1"/>
</dbReference>
<keyword evidence="1" id="KW-0539">Nucleus</keyword>
<gene>
    <name evidence="4" type="ORF">BU16DRAFT_54235</name>
</gene>
<dbReference type="InterPro" id="IPR053175">
    <property type="entry name" value="DHMBA_Reg_Transcription_Factor"/>
</dbReference>
<dbReference type="GO" id="GO:0000981">
    <property type="term" value="F:DNA-binding transcription factor activity, RNA polymerase II-specific"/>
    <property type="evidence" value="ECO:0007669"/>
    <property type="project" value="InterPro"/>
</dbReference>
<dbReference type="AlphaFoldDB" id="A0A6A6QN09"/>
<name>A0A6A6QN09_9PEZI</name>
<evidence type="ECO:0000313" key="5">
    <source>
        <dbReference type="Proteomes" id="UP000799750"/>
    </source>
</evidence>
<evidence type="ECO:0000256" key="1">
    <source>
        <dbReference type="ARBA" id="ARBA00023242"/>
    </source>
</evidence>
<feature type="compositionally biased region" description="Polar residues" evidence="2">
    <location>
        <begin position="90"/>
        <end position="104"/>
    </location>
</feature>
<dbReference type="Pfam" id="PF00172">
    <property type="entry name" value="Zn_clus"/>
    <property type="match status" value="1"/>
</dbReference>
<dbReference type="PANTHER" id="PTHR38791:SF13">
    <property type="entry name" value="ZN(2)-C6 FUNGAL-TYPE DOMAIN-CONTAINING PROTEIN"/>
    <property type="match status" value="1"/>
</dbReference>
<protein>
    <recommendedName>
        <fullName evidence="3">Zn(2)-C6 fungal-type domain-containing protein</fullName>
    </recommendedName>
</protein>
<organism evidence="4 5">
    <name type="scientific">Lophium mytilinum</name>
    <dbReference type="NCBI Taxonomy" id="390894"/>
    <lineage>
        <taxon>Eukaryota</taxon>
        <taxon>Fungi</taxon>
        <taxon>Dikarya</taxon>
        <taxon>Ascomycota</taxon>
        <taxon>Pezizomycotina</taxon>
        <taxon>Dothideomycetes</taxon>
        <taxon>Pleosporomycetidae</taxon>
        <taxon>Mytilinidiales</taxon>
        <taxon>Mytilinidiaceae</taxon>
        <taxon>Lophium</taxon>
    </lineage>
</organism>
<dbReference type="InterPro" id="IPR021858">
    <property type="entry name" value="Fun_TF"/>
</dbReference>
<dbReference type="SMART" id="SM00066">
    <property type="entry name" value="GAL4"/>
    <property type="match status" value="1"/>
</dbReference>